<feature type="compositionally biased region" description="Basic and acidic residues" evidence="3">
    <location>
        <begin position="78"/>
        <end position="91"/>
    </location>
</feature>
<evidence type="ECO:0000259" key="4">
    <source>
        <dbReference type="Pfam" id="PF15477"/>
    </source>
</evidence>
<name>A0A261Y0F4_9FUNG</name>
<dbReference type="PANTHER" id="PTHR22175:SF0">
    <property type="entry name" value="SMALL ACIDIC PROTEIN"/>
    <property type="match status" value="1"/>
</dbReference>
<dbReference type="PANTHER" id="PTHR22175">
    <property type="entry name" value="SMALL ACIDIC PROTEIN-RELATED"/>
    <property type="match status" value="1"/>
</dbReference>
<feature type="compositionally biased region" description="Basic residues" evidence="3">
    <location>
        <begin position="124"/>
        <end position="133"/>
    </location>
</feature>
<feature type="region of interest" description="Disordered" evidence="3">
    <location>
        <begin position="192"/>
        <end position="214"/>
    </location>
</feature>
<keyword evidence="6" id="KW-1185">Reference proteome</keyword>
<evidence type="ECO:0000256" key="3">
    <source>
        <dbReference type="SAM" id="MobiDB-lite"/>
    </source>
</evidence>
<sequence length="256" mass="28593">MGSGKRKRNEGEEDVKDEKRLRLEKKKRKQEAEQGIPASDPKGRDSKTTRSRVDPVSETLKADKDSRNERKAKKDKKGKKEDKDVNGMDEKKKKKEKEKKEKKKAKEPKDDNTSLAEASSKQTSSKKKMKASKRKQDDGDKKTTEKATTSENSAEAAAKATESAQPAGWNDWSKATFEGDASRQDKFLRLLGGKKKDSTGKGLFGSLQPSGTSTFDSAIDANVAKRIEQDMTKQFEDGLKFRKQKQMGKRGGLGFN</sequence>
<feature type="domain" description="Small acidic protein-like" evidence="4">
    <location>
        <begin position="172"/>
        <end position="254"/>
    </location>
</feature>
<comment type="caution">
    <text evidence="5">The sequence shown here is derived from an EMBL/GenBank/DDBJ whole genome shotgun (WGS) entry which is preliminary data.</text>
</comment>
<evidence type="ECO:0000256" key="2">
    <source>
        <dbReference type="ARBA" id="ARBA00016161"/>
    </source>
</evidence>
<comment type="similarity">
    <text evidence="1">Belongs to the SMAP family.</text>
</comment>
<evidence type="ECO:0000256" key="1">
    <source>
        <dbReference type="ARBA" id="ARBA00006502"/>
    </source>
</evidence>
<dbReference type="OrthoDB" id="10066125at2759"/>
<dbReference type="InterPro" id="IPR026714">
    <property type="entry name" value="SMAP"/>
</dbReference>
<gene>
    <name evidence="5" type="ORF">BZG36_03564</name>
</gene>
<dbReference type="Pfam" id="PF15477">
    <property type="entry name" value="SMAP"/>
    <property type="match status" value="1"/>
</dbReference>
<evidence type="ECO:0000313" key="5">
    <source>
        <dbReference type="EMBL" id="OZJ04048.1"/>
    </source>
</evidence>
<reference evidence="5 6" key="1">
    <citation type="journal article" date="2017" name="Mycologia">
        <title>Bifiguratus adelaidae, gen. et sp. nov., a new member of Mucoromycotina in endophytic and soil-dwelling habitats.</title>
        <authorList>
            <person name="Torres-Cruz T.J."/>
            <person name="Billingsley Tobias T.L."/>
            <person name="Almatruk M."/>
            <person name="Hesse C."/>
            <person name="Kuske C.R."/>
            <person name="Desiro A."/>
            <person name="Benucci G.M."/>
            <person name="Bonito G."/>
            <person name="Stajich J.E."/>
            <person name="Dunlap C."/>
            <person name="Arnold A.E."/>
            <person name="Porras-Alfaro A."/>
        </authorList>
    </citation>
    <scope>NUCLEOTIDE SEQUENCE [LARGE SCALE GENOMIC DNA]</scope>
    <source>
        <strain evidence="5 6">AZ0501</strain>
    </source>
</reference>
<dbReference type="InterPro" id="IPR028124">
    <property type="entry name" value="SMAP_dom"/>
</dbReference>
<evidence type="ECO:0000313" key="6">
    <source>
        <dbReference type="Proteomes" id="UP000242875"/>
    </source>
</evidence>
<dbReference type="AlphaFoldDB" id="A0A261Y0F4"/>
<feature type="compositionally biased region" description="Basic residues" evidence="3">
    <location>
        <begin position="92"/>
        <end position="106"/>
    </location>
</feature>
<dbReference type="EMBL" id="MVBO01000056">
    <property type="protein sequence ID" value="OZJ04048.1"/>
    <property type="molecule type" value="Genomic_DNA"/>
</dbReference>
<feature type="compositionally biased region" description="Basic and acidic residues" evidence="3">
    <location>
        <begin position="134"/>
        <end position="145"/>
    </location>
</feature>
<feature type="compositionally biased region" description="Low complexity" evidence="3">
    <location>
        <begin position="146"/>
        <end position="164"/>
    </location>
</feature>
<feature type="compositionally biased region" description="Basic and acidic residues" evidence="3">
    <location>
        <begin position="41"/>
        <end position="69"/>
    </location>
</feature>
<protein>
    <recommendedName>
        <fullName evidence="2">Small acidic protein</fullName>
    </recommendedName>
</protein>
<organism evidence="5 6">
    <name type="scientific">Bifiguratus adelaidae</name>
    <dbReference type="NCBI Taxonomy" id="1938954"/>
    <lineage>
        <taxon>Eukaryota</taxon>
        <taxon>Fungi</taxon>
        <taxon>Fungi incertae sedis</taxon>
        <taxon>Mucoromycota</taxon>
        <taxon>Mucoromycotina</taxon>
        <taxon>Endogonomycetes</taxon>
        <taxon>Endogonales</taxon>
        <taxon>Endogonales incertae sedis</taxon>
        <taxon>Bifiguratus</taxon>
    </lineage>
</organism>
<dbReference type="Proteomes" id="UP000242875">
    <property type="component" value="Unassembled WGS sequence"/>
</dbReference>
<accession>A0A261Y0F4</accession>
<feature type="region of interest" description="Disordered" evidence="3">
    <location>
        <begin position="1"/>
        <end position="178"/>
    </location>
</feature>
<proteinExistence type="inferred from homology"/>